<sequence length="52" mass="5975">MRTLIYILKFSNFGHVKVVGGDQSLAITRRVILIGQRNRLFQHSKHDLNLLG</sequence>
<protein>
    <submittedName>
        <fullName evidence="1">Uncharacterized protein</fullName>
    </submittedName>
</protein>
<organism evidence="1 2">
    <name type="scientific">Thlaspi arvense</name>
    <name type="common">Field penny-cress</name>
    <dbReference type="NCBI Taxonomy" id="13288"/>
    <lineage>
        <taxon>Eukaryota</taxon>
        <taxon>Viridiplantae</taxon>
        <taxon>Streptophyta</taxon>
        <taxon>Embryophyta</taxon>
        <taxon>Tracheophyta</taxon>
        <taxon>Spermatophyta</taxon>
        <taxon>Magnoliopsida</taxon>
        <taxon>eudicotyledons</taxon>
        <taxon>Gunneridae</taxon>
        <taxon>Pentapetalae</taxon>
        <taxon>rosids</taxon>
        <taxon>malvids</taxon>
        <taxon>Brassicales</taxon>
        <taxon>Brassicaceae</taxon>
        <taxon>Thlaspideae</taxon>
        <taxon>Thlaspi</taxon>
    </lineage>
</organism>
<keyword evidence="2" id="KW-1185">Reference proteome</keyword>
<reference evidence="1 2" key="1">
    <citation type="submission" date="2022-03" db="EMBL/GenBank/DDBJ databases">
        <authorList>
            <person name="Nunn A."/>
            <person name="Chopra R."/>
            <person name="Nunn A."/>
            <person name="Contreras Garrido A."/>
        </authorList>
    </citation>
    <scope>NUCLEOTIDE SEQUENCE [LARGE SCALE GENOMIC DNA]</scope>
</reference>
<name>A0AAU9RJZ3_THLAR</name>
<gene>
    <name evidence="1" type="ORF">TAV2_LOCUS4798</name>
</gene>
<comment type="caution">
    <text evidence="1">The sequence shown here is derived from an EMBL/GenBank/DDBJ whole genome shotgun (WGS) entry which is preliminary data.</text>
</comment>
<dbReference type="AlphaFoldDB" id="A0AAU9RJZ3"/>
<dbReference type="Proteomes" id="UP000836841">
    <property type="component" value="Unassembled WGS sequence"/>
</dbReference>
<dbReference type="EMBL" id="CAJVSB020000193">
    <property type="protein sequence ID" value="CAH2042824.1"/>
    <property type="molecule type" value="Genomic_DNA"/>
</dbReference>
<accession>A0AAU9RJZ3</accession>
<evidence type="ECO:0000313" key="2">
    <source>
        <dbReference type="Proteomes" id="UP000836841"/>
    </source>
</evidence>
<evidence type="ECO:0000313" key="1">
    <source>
        <dbReference type="EMBL" id="CAH2042824.1"/>
    </source>
</evidence>
<proteinExistence type="predicted"/>
<feature type="non-terminal residue" evidence="1">
    <location>
        <position position="52"/>
    </location>
</feature>